<dbReference type="PANTHER" id="PTHR22754:SF32">
    <property type="entry name" value="DISCO-INTERACTING PROTEIN 2"/>
    <property type="match status" value="1"/>
</dbReference>
<feature type="domain" description="Carrier" evidence="8">
    <location>
        <begin position="608"/>
        <end position="685"/>
    </location>
</feature>
<dbReference type="InterPro" id="IPR042099">
    <property type="entry name" value="ANL_N_sf"/>
</dbReference>
<dbReference type="Gene3D" id="3.40.50.12780">
    <property type="entry name" value="N-terminal domain of ligase-like"/>
    <property type="match status" value="1"/>
</dbReference>
<dbReference type="InterPro" id="IPR009081">
    <property type="entry name" value="PP-bd_ACP"/>
</dbReference>
<dbReference type="SUPFAM" id="SSF51735">
    <property type="entry name" value="NAD(P)-binding Rossmann-fold domains"/>
    <property type="match status" value="1"/>
</dbReference>
<evidence type="ECO:0000256" key="4">
    <source>
        <dbReference type="ARBA" id="ARBA00022598"/>
    </source>
</evidence>
<dbReference type="GO" id="GO:0005886">
    <property type="term" value="C:plasma membrane"/>
    <property type="evidence" value="ECO:0007669"/>
    <property type="project" value="TreeGrafter"/>
</dbReference>
<protein>
    <recommendedName>
        <fullName evidence="8">Carrier domain-containing protein</fullName>
    </recommendedName>
</protein>
<dbReference type="SMART" id="SM01294">
    <property type="entry name" value="PKS_PP_betabranch"/>
    <property type="match status" value="1"/>
</dbReference>
<dbReference type="GO" id="GO:0071766">
    <property type="term" value="P:Actinobacterium-type cell wall biogenesis"/>
    <property type="evidence" value="ECO:0007669"/>
    <property type="project" value="UniProtKB-ARBA"/>
</dbReference>
<comment type="caution">
    <text evidence="9">The sequence shown here is derived from an EMBL/GenBank/DDBJ whole genome shotgun (WGS) entry which is preliminary data.</text>
</comment>
<organism evidence="9 10">
    <name type="scientific">Dulcicalothrix desertica PCC 7102</name>
    <dbReference type="NCBI Taxonomy" id="232991"/>
    <lineage>
        <taxon>Bacteria</taxon>
        <taxon>Bacillati</taxon>
        <taxon>Cyanobacteriota</taxon>
        <taxon>Cyanophyceae</taxon>
        <taxon>Nostocales</taxon>
        <taxon>Calotrichaceae</taxon>
        <taxon>Dulcicalothrix</taxon>
    </lineage>
</organism>
<dbReference type="InterPro" id="IPR000873">
    <property type="entry name" value="AMP-dep_synth/lig_dom"/>
</dbReference>
<accession>A0A433VM96</accession>
<name>A0A433VM96_9CYAN</name>
<dbReference type="InterPro" id="IPR020806">
    <property type="entry name" value="PKS_PP-bd"/>
</dbReference>
<dbReference type="InterPro" id="IPR036736">
    <property type="entry name" value="ACP-like_sf"/>
</dbReference>
<dbReference type="PROSITE" id="PS50075">
    <property type="entry name" value="CARRIER"/>
    <property type="match status" value="1"/>
</dbReference>
<proteinExistence type="inferred from homology"/>
<keyword evidence="7" id="KW-0472">Membrane</keyword>
<dbReference type="SUPFAM" id="SSF56801">
    <property type="entry name" value="Acetyl-CoA synthetase-like"/>
    <property type="match status" value="1"/>
</dbReference>
<dbReference type="Gene3D" id="1.10.1200.10">
    <property type="entry name" value="ACP-like"/>
    <property type="match status" value="1"/>
</dbReference>
<keyword evidence="10" id="KW-1185">Reference proteome</keyword>
<dbReference type="InterPro" id="IPR056881">
    <property type="entry name" value="Mug62_dom"/>
</dbReference>
<dbReference type="GO" id="GO:0070566">
    <property type="term" value="F:adenylyltransferase activity"/>
    <property type="evidence" value="ECO:0007669"/>
    <property type="project" value="TreeGrafter"/>
</dbReference>
<dbReference type="AlphaFoldDB" id="A0A433VM96"/>
<dbReference type="PIRSF" id="PIRSF001617">
    <property type="entry name" value="Alpha-AR"/>
    <property type="match status" value="1"/>
</dbReference>
<dbReference type="Pfam" id="PF00501">
    <property type="entry name" value="AMP-binding"/>
    <property type="match status" value="1"/>
</dbReference>
<keyword evidence="3" id="KW-0597">Phosphoprotein</keyword>
<gene>
    <name evidence="9" type="ORF">DSM106972_025140</name>
</gene>
<sequence>MELFLKSVDNLVDLLINKAQEQPEQTIFKFLQEGEAETDSLNYQELDFKARVIAAKLQNMGMTGERALLLYPPGLEFITAFFGCLYAGVIGVPAYPPRANQNLVRLQAIVTSAGASMALTTASLLPSLEQRWASSLPLHWLATDSIKDNSASWKQILINQDSLAFLQYTSGSTGVPKGVMVSHGNLMHNSEYIRQAFELSPESVSVTWLPSFHDMGLIDGIIQPLYTGFLGVVMPPVAFIQQPIRWLQAISRYKATHCGGPNFGYDLCTKIKSEQLQGLDLSSWKSAYSGAEPVRRETLEKFTHTFADWGFQARFFYPCYGMAEATLMITGGAVNNEPVYCTVDSTALSQNQIIEVEDRNTQKPKHLVGCGHVWLDTKLVIVNPDTLTQCSSDQVGEIWVSGGSVAQGYWKQEEHTEQTFKAYLADSGSRPFLRTGDLGFVKNGELFVTGRLKDVVIIRGRNHYPQDIELTVERSNVSIRTSCSAAFSVEVAGEERLVIAVEVDRRFIRSHRQLERRQQQSIDGCEAVIASELDAPDTISVIRQAVSQHHDLQVYAVLLLKTGSIPKTSSGKIQRHACRNGFLNGTLDVVQQWIETVPVQSVIEETFHSTNVKPNWVVSLVAQKLQVNPQAINTQQPLSYYGLDSVQAVMLVADFEQYLERKLTPTLLYEYPTIDALVKYLDLVHTEASTTSIDNNQAPPLSVELNLNNEALLDPAICRITDFSEISKNKSILLTGATGFLGAYLLQQLCSEQKDVYCLVRASDTEIAKYRIQQNLELYGIWDESFSSRIIPVIGDLSKLKFGFANDEFENLASKIDTIYHSGALLNFVYPYCALKPVNVVGTQEILRLANQTKTKPVHYISSVSVFEGSAYANQVVTESDPLLHCEGIYMGYSQSKWVAEKLVMAACERGLPVCIYRPPLISGDSQTGAWYTSDFICRMIKGGIQMGYLPDLDFELDISPVDYVSKAIIYLSKQNHSNGQAFHLMNPSSIHWSELIDWMQSIGYSVQRISYNKWLEKLINTSATENQALYPLLPFFSQKWSSKQLTIPQLYQKLQAPNFSVDKTLNALAGSNITCPPVNSELLNIYFTYLINIGFLDKPRHFISPISSVS</sequence>
<dbReference type="SUPFAM" id="SSF47336">
    <property type="entry name" value="ACP-like"/>
    <property type="match status" value="1"/>
</dbReference>
<keyword evidence="2" id="KW-0596">Phosphopantetheine</keyword>
<reference evidence="9" key="1">
    <citation type="submission" date="2018-12" db="EMBL/GenBank/DDBJ databases">
        <authorList>
            <person name="Will S."/>
            <person name="Neumann-Schaal M."/>
            <person name="Henke P."/>
        </authorList>
    </citation>
    <scope>NUCLEOTIDE SEQUENCE</scope>
    <source>
        <strain evidence="9">PCC 7102</strain>
    </source>
</reference>
<dbReference type="SMART" id="SM00823">
    <property type="entry name" value="PKS_PP"/>
    <property type="match status" value="1"/>
</dbReference>
<dbReference type="PANTHER" id="PTHR22754">
    <property type="entry name" value="DISCO-INTERACTING PROTEIN 2 DIP2 -RELATED"/>
    <property type="match status" value="1"/>
</dbReference>
<dbReference type="NCBIfam" id="TIGR01746">
    <property type="entry name" value="Thioester-redct"/>
    <property type="match status" value="1"/>
</dbReference>
<evidence type="ECO:0000256" key="6">
    <source>
        <dbReference type="ARBA" id="ARBA00023098"/>
    </source>
</evidence>
<dbReference type="InterPro" id="IPR010080">
    <property type="entry name" value="Thioester_reductase-like_dom"/>
</dbReference>
<dbReference type="Gene3D" id="3.30.300.30">
    <property type="match status" value="1"/>
</dbReference>
<evidence type="ECO:0000256" key="5">
    <source>
        <dbReference type="ARBA" id="ARBA00022832"/>
    </source>
</evidence>
<feature type="transmembrane region" description="Helical" evidence="7">
    <location>
        <begin position="77"/>
        <end position="96"/>
    </location>
</feature>
<keyword evidence="7" id="KW-0812">Transmembrane</keyword>
<dbReference type="InterPro" id="IPR040097">
    <property type="entry name" value="FAAL/FAAC"/>
</dbReference>
<dbReference type="FunFam" id="3.40.50.12780:FF:000013">
    <property type="entry name" value="Long-chain-fatty-acid--AMP ligase FadD32"/>
    <property type="match status" value="1"/>
</dbReference>
<dbReference type="Pfam" id="PF07993">
    <property type="entry name" value="NAD_binding_4"/>
    <property type="match status" value="1"/>
</dbReference>
<evidence type="ECO:0000256" key="2">
    <source>
        <dbReference type="ARBA" id="ARBA00022450"/>
    </source>
</evidence>
<dbReference type="GO" id="GO:0016874">
    <property type="term" value="F:ligase activity"/>
    <property type="evidence" value="ECO:0007669"/>
    <property type="project" value="UniProtKB-KW"/>
</dbReference>
<evidence type="ECO:0000259" key="8">
    <source>
        <dbReference type="PROSITE" id="PS50075"/>
    </source>
</evidence>
<evidence type="ECO:0000313" key="9">
    <source>
        <dbReference type="EMBL" id="RUT07253.1"/>
    </source>
</evidence>
<dbReference type="OrthoDB" id="9803968at2"/>
<dbReference type="Gene3D" id="3.40.50.720">
    <property type="entry name" value="NAD(P)-binding Rossmann-like Domain"/>
    <property type="match status" value="1"/>
</dbReference>
<comment type="similarity">
    <text evidence="1">Belongs to the ATP-dependent AMP-binding enzyme family.</text>
</comment>
<keyword evidence="4" id="KW-0436">Ligase</keyword>
<dbReference type="InterPro" id="IPR020845">
    <property type="entry name" value="AMP-binding_CS"/>
</dbReference>
<dbReference type="Pfam" id="PF00550">
    <property type="entry name" value="PP-binding"/>
    <property type="match status" value="1"/>
</dbReference>
<dbReference type="CDD" id="cd05235">
    <property type="entry name" value="SDR_e1"/>
    <property type="match status" value="1"/>
</dbReference>
<dbReference type="CDD" id="cd05931">
    <property type="entry name" value="FAAL"/>
    <property type="match status" value="1"/>
</dbReference>
<dbReference type="Proteomes" id="UP000271624">
    <property type="component" value="Unassembled WGS sequence"/>
</dbReference>
<dbReference type="RefSeq" id="WP_127081078.1">
    <property type="nucleotide sequence ID" value="NZ_RSCL01000005.1"/>
</dbReference>
<dbReference type="InterPro" id="IPR036291">
    <property type="entry name" value="NAD(P)-bd_dom_sf"/>
</dbReference>
<dbReference type="InterPro" id="IPR045851">
    <property type="entry name" value="AMP-bd_C_sf"/>
</dbReference>
<keyword evidence="5" id="KW-0276">Fatty acid metabolism</keyword>
<dbReference type="PROSITE" id="PS00455">
    <property type="entry name" value="AMP_BINDING"/>
    <property type="match status" value="1"/>
</dbReference>
<evidence type="ECO:0000313" key="10">
    <source>
        <dbReference type="Proteomes" id="UP000271624"/>
    </source>
</evidence>
<dbReference type="EMBL" id="RSCL01000005">
    <property type="protein sequence ID" value="RUT07253.1"/>
    <property type="molecule type" value="Genomic_DNA"/>
</dbReference>
<keyword evidence="6" id="KW-0443">Lipid metabolism</keyword>
<dbReference type="GO" id="GO:0031177">
    <property type="term" value="F:phosphopantetheine binding"/>
    <property type="evidence" value="ECO:0007669"/>
    <property type="project" value="InterPro"/>
</dbReference>
<keyword evidence="7" id="KW-1133">Transmembrane helix</keyword>
<dbReference type="Pfam" id="PF24919">
    <property type="entry name" value="Mug62"/>
    <property type="match status" value="1"/>
</dbReference>
<dbReference type="GO" id="GO:0006633">
    <property type="term" value="P:fatty acid biosynthetic process"/>
    <property type="evidence" value="ECO:0007669"/>
    <property type="project" value="TreeGrafter"/>
</dbReference>
<reference evidence="9" key="2">
    <citation type="journal article" date="2019" name="Genome Biol. Evol.">
        <title>Day and night: Metabolic profiles and evolutionary relationships of six axenic non-marine cyanobacteria.</title>
        <authorList>
            <person name="Will S.E."/>
            <person name="Henke P."/>
            <person name="Boedeker C."/>
            <person name="Huang S."/>
            <person name="Brinkmann H."/>
            <person name="Rohde M."/>
            <person name="Jarek M."/>
            <person name="Friedl T."/>
            <person name="Seufert S."/>
            <person name="Schumacher M."/>
            <person name="Overmann J."/>
            <person name="Neumann-Schaal M."/>
            <person name="Petersen J."/>
        </authorList>
    </citation>
    <scope>NUCLEOTIDE SEQUENCE [LARGE SCALE GENOMIC DNA]</scope>
    <source>
        <strain evidence="9">PCC 7102</strain>
    </source>
</reference>
<dbReference type="InterPro" id="IPR013120">
    <property type="entry name" value="FAR_NAD-bd"/>
</dbReference>
<evidence type="ECO:0000256" key="3">
    <source>
        <dbReference type="ARBA" id="ARBA00022553"/>
    </source>
</evidence>
<evidence type="ECO:0000256" key="7">
    <source>
        <dbReference type="SAM" id="Phobius"/>
    </source>
</evidence>
<evidence type="ECO:0000256" key="1">
    <source>
        <dbReference type="ARBA" id="ARBA00006432"/>
    </source>
</evidence>